<evidence type="ECO:0000256" key="4">
    <source>
        <dbReference type="SAM" id="MobiDB-lite"/>
    </source>
</evidence>
<keyword evidence="2" id="KW-0328">Glycosyltransferase</keyword>
<dbReference type="InterPro" id="IPR028098">
    <property type="entry name" value="Glyco_trans_4-like_N"/>
</dbReference>
<evidence type="ECO:0000313" key="7">
    <source>
        <dbReference type="Proteomes" id="UP000244893"/>
    </source>
</evidence>
<feature type="domain" description="Glycosyltransferase subfamily 4-like N-terminal" evidence="5">
    <location>
        <begin position="30"/>
        <end position="206"/>
    </location>
</feature>
<dbReference type="GO" id="GO:1901137">
    <property type="term" value="P:carbohydrate derivative biosynthetic process"/>
    <property type="evidence" value="ECO:0007669"/>
    <property type="project" value="UniProtKB-ARBA"/>
</dbReference>
<reference evidence="6 7" key="1">
    <citation type="submission" date="2018-05" db="EMBL/GenBank/DDBJ databases">
        <title>Amnibacterium sp. M8JJ-5, whole genome shotgun sequence.</title>
        <authorList>
            <person name="Tuo L."/>
        </authorList>
    </citation>
    <scope>NUCLEOTIDE SEQUENCE [LARGE SCALE GENOMIC DNA]</scope>
    <source>
        <strain evidence="6 7">M8JJ-5</strain>
    </source>
</reference>
<evidence type="ECO:0000256" key="3">
    <source>
        <dbReference type="ARBA" id="ARBA00022679"/>
    </source>
</evidence>
<dbReference type="InterPro" id="IPR050194">
    <property type="entry name" value="Glycosyltransferase_grp1"/>
</dbReference>
<sequence length="423" mass="45743">MSRRSPHGDPLADPGPLRVLYSFPHALGSSGIGFTAWNQVKGLADLGHEVTVVAASIAKPLPPQVEVITTLSVAGRRVPHRLFGHRDRALAWHDSRAARVLRARHDDFDVVHGWPLGSLKTLEAAAALGIAGVREAPNTHTENAYEVVARENERLGISLHDENPHHFNAERLETERREWGAATAVLVPSEAVAETFLARGFTPDRLIRHQYGALLGPAPTGPRDPDRPFTAAFVGRCEPRKGLHFALRAWLDSAASQTGRLIICGDFAPGYQELLANDLRHPSIEIRGFVKDTAVVYREADILLAPSIEEGSALVSYEAQANGCVPLVSHETGALLTDGVQGFVHSAGDISTLRRQIDMLAGDRRLLSSMRDADIAHRPALSWSAAAEVLATSYRTAMARHTSSPGTAGVTPRSARGFHGRPD</sequence>
<dbReference type="OrthoDB" id="3371840at2"/>
<evidence type="ECO:0000256" key="1">
    <source>
        <dbReference type="ARBA" id="ARBA00021292"/>
    </source>
</evidence>
<organism evidence="6 7">
    <name type="scientific">Amnibacterium flavum</name>
    <dbReference type="NCBI Taxonomy" id="2173173"/>
    <lineage>
        <taxon>Bacteria</taxon>
        <taxon>Bacillati</taxon>
        <taxon>Actinomycetota</taxon>
        <taxon>Actinomycetes</taxon>
        <taxon>Micrococcales</taxon>
        <taxon>Microbacteriaceae</taxon>
        <taxon>Amnibacterium</taxon>
    </lineage>
</organism>
<keyword evidence="7" id="KW-1185">Reference proteome</keyword>
<gene>
    <name evidence="6" type="ORF">DDQ50_05445</name>
</gene>
<dbReference type="RefSeq" id="WP_116755645.1">
    <property type="nucleotide sequence ID" value="NZ_JBHUEX010000001.1"/>
</dbReference>
<name>A0A2V1HUD0_9MICO</name>
<evidence type="ECO:0000313" key="6">
    <source>
        <dbReference type="EMBL" id="PVZ95911.1"/>
    </source>
</evidence>
<accession>A0A2V1HUD0</accession>
<feature type="region of interest" description="Disordered" evidence="4">
    <location>
        <begin position="401"/>
        <end position="423"/>
    </location>
</feature>
<dbReference type="PANTHER" id="PTHR45947:SF3">
    <property type="entry name" value="SULFOQUINOVOSYL TRANSFERASE SQD2"/>
    <property type="match status" value="1"/>
</dbReference>
<dbReference type="GO" id="GO:0016757">
    <property type="term" value="F:glycosyltransferase activity"/>
    <property type="evidence" value="ECO:0007669"/>
    <property type="project" value="UniProtKB-KW"/>
</dbReference>
<dbReference type="Proteomes" id="UP000244893">
    <property type="component" value="Unassembled WGS sequence"/>
</dbReference>
<evidence type="ECO:0000256" key="2">
    <source>
        <dbReference type="ARBA" id="ARBA00022676"/>
    </source>
</evidence>
<dbReference type="PANTHER" id="PTHR45947">
    <property type="entry name" value="SULFOQUINOVOSYL TRANSFERASE SQD2"/>
    <property type="match status" value="1"/>
</dbReference>
<dbReference type="Pfam" id="PF13692">
    <property type="entry name" value="Glyco_trans_1_4"/>
    <property type="match status" value="1"/>
</dbReference>
<dbReference type="CDD" id="cd03801">
    <property type="entry name" value="GT4_PimA-like"/>
    <property type="match status" value="1"/>
</dbReference>
<dbReference type="Pfam" id="PF13439">
    <property type="entry name" value="Glyco_transf_4"/>
    <property type="match status" value="1"/>
</dbReference>
<dbReference type="SUPFAM" id="SSF53756">
    <property type="entry name" value="UDP-Glycosyltransferase/glycogen phosphorylase"/>
    <property type="match status" value="1"/>
</dbReference>
<dbReference type="AlphaFoldDB" id="A0A2V1HUD0"/>
<protein>
    <recommendedName>
        <fullName evidence="1">D-inositol 3-phosphate glycosyltransferase</fullName>
    </recommendedName>
</protein>
<proteinExistence type="predicted"/>
<keyword evidence="3 6" id="KW-0808">Transferase</keyword>
<evidence type="ECO:0000259" key="5">
    <source>
        <dbReference type="Pfam" id="PF13439"/>
    </source>
</evidence>
<dbReference type="Gene3D" id="3.40.50.2000">
    <property type="entry name" value="Glycogen Phosphorylase B"/>
    <property type="match status" value="2"/>
</dbReference>
<dbReference type="EMBL" id="QEOP01000001">
    <property type="protein sequence ID" value="PVZ95911.1"/>
    <property type="molecule type" value="Genomic_DNA"/>
</dbReference>
<comment type="caution">
    <text evidence="6">The sequence shown here is derived from an EMBL/GenBank/DDBJ whole genome shotgun (WGS) entry which is preliminary data.</text>
</comment>